<name>A0A364MTB7_STELY</name>
<dbReference type="EMBL" id="QGDH01000196">
    <property type="protein sequence ID" value="RAR02973.1"/>
    <property type="molecule type" value="Genomic_DNA"/>
</dbReference>
<evidence type="ECO:0000313" key="1">
    <source>
        <dbReference type="EMBL" id="RAR02973.1"/>
    </source>
</evidence>
<gene>
    <name evidence="1" type="ORF">DDE83_008394</name>
</gene>
<sequence length="229" mass="23721">MEGASLAPTLDRPPCCPTHATLALEQGRPDLPRQIAPRAHPAFLPLFARWPTLAAVTPTEASVSATLVVTDGPAPHARLPQKEQHIQGPLLCCDSLSLSLPNATCAGSATEAVAARVALVNGSASGRGEAHDCGAGGRAPPSNLVLAPGTSRTSRSDSLPSAARLMPLAMNPRGRRRDALPLRGRAISAALAALAHGLHYLVFAGGSVAPVLVTWAPRSEHYAAVIQYR</sequence>
<keyword evidence="2" id="KW-1185">Reference proteome</keyword>
<dbReference type="AlphaFoldDB" id="A0A364MTB7"/>
<comment type="caution">
    <text evidence="1">The sequence shown here is derived from an EMBL/GenBank/DDBJ whole genome shotgun (WGS) entry which is preliminary data.</text>
</comment>
<proteinExistence type="predicted"/>
<protein>
    <submittedName>
        <fullName evidence="1">Uncharacterized protein</fullName>
    </submittedName>
</protein>
<dbReference type="Proteomes" id="UP000249619">
    <property type="component" value="Unassembled WGS sequence"/>
</dbReference>
<reference evidence="2" key="1">
    <citation type="submission" date="2018-05" db="EMBL/GenBank/DDBJ databases">
        <title>Draft genome sequence of Stemphylium lycopersici strain CIDEFI 213.</title>
        <authorList>
            <person name="Medina R."/>
            <person name="Franco M.E.E."/>
            <person name="Lucentini C.G."/>
            <person name="Saparrat M.C.N."/>
            <person name="Balatti P.A."/>
        </authorList>
    </citation>
    <scope>NUCLEOTIDE SEQUENCE [LARGE SCALE GENOMIC DNA]</scope>
    <source>
        <strain evidence="2">CIDEFI 213</strain>
    </source>
</reference>
<accession>A0A364MTB7</accession>
<evidence type="ECO:0000313" key="2">
    <source>
        <dbReference type="Proteomes" id="UP000249619"/>
    </source>
</evidence>
<organism evidence="1 2">
    <name type="scientific">Stemphylium lycopersici</name>
    <name type="common">Tomato gray leaf spot disease fungus</name>
    <name type="synonym">Thyrospora lycopersici</name>
    <dbReference type="NCBI Taxonomy" id="183478"/>
    <lineage>
        <taxon>Eukaryota</taxon>
        <taxon>Fungi</taxon>
        <taxon>Dikarya</taxon>
        <taxon>Ascomycota</taxon>
        <taxon>Pezizomycotina</taxon>
        <taxon>Dothideomycetes</taxon>
        <taxon>Pleosporomycetidae</taxon>
        <taxon>Pleosporales</taxon>
        <taxon>Pleosporineae</taxon>
        <taxon>Pleosporaceae</taxon>
        <taxon>Stemphylium</taxon>
    </lineage>
</organism>